<dbReference type="AlphaFoldDB" id="A0A9D2CSE9"/>
<reference evidence="1" key="1">
    <citation type="journal article" date="2021" name="PeerJ">
        <title>Extensive microbial diversity within the chicken gut microbiome revealed by metagenomics and culture.</title>
        <authorList>
            <person name="Gilroy R."/>
            <person name="Ravi A."/>
            <person name="Getino M."/>
            <person name="Pursley I."/>
            <person name="Horton D.L."/>
            <person name="Alikhan N.F."/>
            <person name="Baker D."/>
            <person name="Gharbi K."/>
            <person name="Hall N."/>
            <person name="Watson M."/>
            <person name="Adriaenssens E.M."/>
            <person name="Foster-Nyarko E."/>
            <person name="Jarju S."/>
            <person name="Secka A."/>
            <person name="Antonio M."/>
            <person name="Oren A."/>
            <person name="Chaudhuri R.R."/>
            <person name="La Ragione R."/>
            <person name="Hildebrand F."/>
            <person name="Pallen M.J."/>
        </authorList>
    </citation>
    <scope>NUCLEOTIDE SEQUENCE</scope>
    <source>
        <strain evidence="1">1345</strain>
    </source>
</reference>
<comment type="caution">
    <text evidence="1">The sequence shown here is derived from an EMBL/GenBank/DDBJ whole genome shotgun (WGS) entry which is preliminary data.</text>
</comment>
<evidence type="ECO:0000313" key="2">
    <source>
        <dbReference type="Proteomes" id="UP000886750"/>
    </source>
</evidence>
<name>A0A9D2CSE9_9FIRM</name>
<proteinExistence type="predicted"/>
<dbReference type="PANTHER" id="PTHR38455:SF1">
    <property type="entry name" value="DUF951 DOMAIN-CONTAINING PROTEIN"/>
    <property type="match status" value="1"/>
</dbReference>
<dbReference type="Pfam" id="PF06107">
    <property type="entry name" value="DUF951"/>
    <property type="match status" value="1"/>
</dbReference>
<accession>A0A9D2CSE9</accession>
<dbReference type="Proteomes" id="UP000886750">
    <property type="component" value="Unassembled WGS sequence"/>
</dbReference>
<dbReference type="PIRSF" id="PIRSF037263">
    <property type="entry name" value="DUF951_bac"/>
    <property type="match status" value="1"/>
</dbReference>
<protein>
    <submittedName>
        <fullName evidence="1">DUF951 domain-containing protein</fullName>
    </submittedName>
</protein>
<evidence type="ECO:0000313" key="1">
    <source>
        <dbReference type="EMBL" id="HIY96632.1"/>
    </source>
</evidence>
<reference evidence="1" key="2">
    <citation type="submission" date="2021-04" db="EMBL/GenBank/DDBJ databases">
        <authorList>
            <person name="Gilroy R."/>
        </authorList>
    </citation>
    <scope>NUCLEOTIDE SEQUENCE</scope>
    <source>
        <strain evidence="1">1345</strain>
    </source>
</reference>
<dbReference type="EMBL" id="DXCQ01000028">
    <property type="protein sequence ID" value="HIY96632.1"/>
    <property type="molecule type" value="Genomic_DNA"/>
</dbReference>
<dbReference type="InterPro" id="IPR009296">
    <property type="entry name" value="DUF951"/>
</dbReference>
<sequence>MVYSIGDKIITKKKHPCGNDIWTVVRVGADFKIRCDKCGRVVMLSREDFLRSLKNKETE</sequence>
<gene>
    <name evidence="1" type="ORF">H9729_02990</name>
</gene>
<organism evidence="1 2">
    <name type="scientific">Candidatus Borkfalkia excrementigallinarum</name>
    <dbReference type="NCBI Taxonomy" id="2838506"/>
    <lineage>
        <taxon>Bacteria</taxon>
        <taxon>Bacillati</taxon>
        <taxon>Bacillota</taxon>
        <taxon>Clostridia</taxon>
        <taxon>Christensenellales</taxon>
        <taxon>Christensenellaceae</taxon>
        <taxon>Candidatus Borkfalkia</taxon>
    </lineage>
</organism>
<dbReference type="PANTHER" id="PTHR38455">
    <property type="entry name" value="HYPOTHETICAL CYTOSOLIC PROTEIN"/>
    <property type="match status" value="1"/>
</dbReference>